<evidence type="ECO:0000256" key="1">
    <source>
        <dbReference type="SAM" id="Phobius"/>
    </source>
</evidence>
<dbReference type="Proteomes" id="UP000244223">
    <property type="component" value="Unassembled WGS sequence"/>
</dbReference>
<keyword evidence="1" id="KW-1133">Transmembrane helix</keyword>
<keyword evidence="1" id="KW-0812">Transmembrane</keyword>
<gene>
    <name evidence="2" type="ORF">C8N29_10137</name>
</gene>
<keyword evidence="1" id="KW-0472">Membrane</keyword>
<accession>A0A2T5J350</accession>
<protein>
    <submittedName>
        <fullName evidence="2">Uncharacterized protein</fullName>
    </submittedName>
</protein>
<dbReference type="AlphaFoldDB" id="A0A2T5J350"/>
<reference evidence="2 3" key="1">
    <citation type="submission" date="2018-04" db="EMBL/GenBank/DDBJ databases">
        <title>Genomic Encyclopedia of Archaeal and Bacterial Type Strains, Phase II (KMG-II): from individual species to whole genera.</title>
        <authorList>
            <person name="Goeker M."/>
        </authorList>
    </citation>
    <scope>NUCLEOTIDE SEQUENCE [LARGE SCALE GENOMIC DNA]</scope>
    <source>
        <strain evidence="2 3">DSM 5822</strain>
    </source>
</reference>
<comment type="caution">
    <text evidence="2">The sequence shown here is derived from an EMBL/GenBank/DDBJ whole genome shotgun (WGS) entry which is preliminary data.</text>
</comment>
<sequence length="44" mass="4972">MAYFVSQTGRDSQKDNPTTCVVLLLAKLLILLVKFIICCLKHSF</sequence>
<proteinExistence type="predicted"/>
<dbReference type="EMBL" id="QAON01000001">
    <property type="protein sequence ID" value="PTQ90968.1"/>
    <property type="molecule type" value="Genomic_DNA"/>
</dbReference>
<name>A0A2T5J350_9GAMM</name>
<organism evidence="2 3">
    <name type="scientific">Agitococcus lubricus</name>
    <dbReference type="NCBI Taxonomy" id="1077255"/>
    <lineage>
        <taxon>Bacteria</taxon>
        <taxon>Pseudomonadati</taxon>
        <taxon>Pseudomonadota</taxon>
        <taxon>Gammaproteobacteria</taxon>
        <taxon>Moraxellales</taxon>
        <taxon>Moraxellaceae</taxon>
        <taxon>Agitococcus</taxon>
    </lineage>
</organism>
<keyword evidence="3" id="KW-1185">Reference proteome</keyword>
<feature type="transmembrane region" description="Helical" evidence="1">
    <location>
        <begin position="20"/>
        <end position="40"/>
    </location>
</feature>
<evidence type="ECO:0000313" key="2">
    <source>
        <dbReference type="EMBL" id="PTQ90968.1"/>
    </source>
</evidence>
<evidence type="ECO:0000313" key="3">
    <source>
        <dbReference type="Proteomes" id="UP000244223"/>
    </source>
</evidence>